<keyword evidence="5" id="KW-0378">Hydrolase</keyword>
<feature type="active site" description="Charge relay system" evidence="7">
    <location>
        <position position="139"/>
    </location>
</feature>
<proteinExistence type="inferred from homology"/>
<dbReference type="GO" id="GO:0006508">
    <property type="term" value="P:proteolysis"/>
    <property type="evidence" value="ECO:0007669"/>
    <property type="project" value="UniProtKB-KW"/>
</dbReference>
<dbReference type="InterPro" id="IPR036034">
    <property type="entry name" value="PDZ_sf"/>
</dbReference>
<dbReference type="InterPro" id="IPR001940">
    <property type="entry name" value="Peptidase_S1C"/>
</dbReference>
<dbReference type="SUPFAM" id="SSF50494">
    <property type="entry name" value="Trypsin-like serine proteases"/>
    <property type="match status" value="1"/>
</dbReference>
<dbReference type="PRINTS" id="PR00834">
    <property type="entry name" value="PROTEASES2C"/>
</dbReference>
<dbReference type="InterPro" id="IPR051201">
    <property type="entry name" value="Chloro_Bact_Ser_Proteases"/>
</dbReference>
<feature type="active site" description="Charge relay system" evidence="7">
    <location>
        <position position="243"/>
    </location>
</feature>
<evidence type="ECO:0000256" key="6">
    <source>
        <dbReference type="ARBA" id="ARBA00022825"/>
    </source>
</evidence>
<name>A0A450WZT5_9GAMM</name>
<evidence type="ECO:0000313" key="10">
    <source>
        <dbReference type="EMBL" id="VFK22531.1"/>
    </source>
</evidence>
<dbReference type="GO" id="GO:0004252">
    <property type="term" value="F:serine-type endopeptidase activity"/>
    <property type="evidence" value="ECO:0007669"/>
    <property type="project" value="InterPro"/>
</dbReference>
<dbReference type="FunFam" id="2.40.10.10:FF:000001">
    <property type="entry name" value="Periplasmic serine protease DegS"/>
    <property type="match status" value="1"/>
</dbReference>
<dbReference type="InterPro" id="IPR011782">
    <property type="entry name" value="Pept_S1C_Do"/>
</dbReference>
<keyword evidence="2 10" id="KW-0645">Protease</keyword>
<dbReference type="InterPro" id="IPR001478">
    <property type="entry name" value="PDZ"/>
</dbReference>
<feature type="domain" description="PDZ" evidence="9">
    <location>
        <begin position="296"/>
        <end position="378"/>
    </location>
</feature>
<dbReference type="NCBIfam" id="TIGR02037">
    <property type="entry name" value="degP_htrA_DO"/>
    <property type="match status" value="1"/>
</dbReference>
<organism evidence="10">
    <name type="scientific">Candidatus Kentrum sp. LPFa</name>
    <dbReference type="NCBI Taxonomy" id="2126335"/>
    <lineage>
        <taxon>Bacteria</taxon>
        <taxon>Pseudomonadati</taxon>
        <taxon>Pseudomonadota</taxon>
        <taxon>Gammaproteobacteria</taxon>
        <taxon>Candidatus Kentrum</taxon>
    </lineage>
</organism>
<evidence type="ECO:0000256" key="3">
    <source>
        <dbReference type="ARBA" id="ARBA00022729"/>
    </source>
</evidence>
<dbReference type="InterPro" id="IPR009003">
    <property type="entry name" value="Peptidase_S1_PA"/>
</dbReference>
<dbReference type="Gene3D" id="2.30.42.10">
    <property type="match status" value="1"/>
</dbReference>
<keyword evidence="4" id="KW-0677">Repeat</keyword>
<dbReference type="Pfam" id="PF13180">
    <property type="entry name" value="PDZ_2"/>
    <property type="match status" value="1"/>
</dbReference>
<evidence type="ECO:0000256" key="8">
    <source>
        <dbReference type="PIRSR" id="PIRSR611782-2"/>
    </source>
</evidence>
<protein>
    <submittedName>
        <fullName evidence="10">Serine protease DegS</fullName>
    </submittedName>
</protein>
<evidence type="ECO:0000256" key="2">
    <source>
        <dbReference type="ARBA" id="ARBA00022670"/>
    </source>
</evidence>
<comment type="similarity">
    <text evidence="1">Belongs to the peptidase S1C family.</text>
</comment>
<dbReference type="SMART" id="SM00228">
    <property type="entry name" value="PDZ"/>
    <property type="match status" value="1"/>
</dbReference>
<dbReference type="EMBL" id="CAADFK010000313">
    <property type="protein sequence ID" value="VFK22531.1"/>
    <property type="molecule type" value="Genomic_DNA"/>
</dbReference>
<keyword evidence="3" id="KW-0732">Signal</keyword>
<feature type="binding site" evidence="8">
    <location>
        <position position="139"/>
    </location>
    <ligand>
        <name>substrate</name>
    </ligand>
</feature>
<evidence type="ECO:0000256" key="5">
    <source>
        <dbReference type="ARBA" id="ARBA00022801"/>
    </source>
</evidence>
<sequence length="403" mass="43069">MGFHRPANMIHRVTAGLATALLVVFLFPELLGDDAAMAFTGTRSDNSPQWSGIDTSKPAGTMVTSYADAVASASPAVVNIHTAKVVRIRRRISPLFDDPFFRHFFGDVFDGHNTRKRIKTSLGSGVIISKKGYVLTNNHVIADADEIQVMLQDERKAKAEVVGTDPDTDLAVLKIQLKRLPSIVISQSETLRVGDVVLAIGNPFGVGQTVTMGIISATGRNRLGINTFEDFIQTDAAINPGNSGGALINPHGQLIGINTAIFSKSGGSQGIGFAIPVSLARDVMTQIIEHGFVARGWLGIETQDITTDLAESFDLDSTKGVLVAGVLRRGPADNAGILPGDVITHVGSAAVDDAHDLMNAIARIRPNSIALLKIVRHNGTKIIKAKVKQRPDVKKQRSLRGLQ</sequence>
<dbReference type="PANTHER" id="PTHR43343:SF3">
    <property type="entry name" value="PROTEASE DO-LIKE 8, CHLOROPLASTIC"/>
    <property type="match status" value="1"/>
</dbReference>
<dbReference type="Gene3D" id="2.40.10.120">
    <property type="match status" value="1"/>
</dbReference>
<accession>A0A450WZT5</accession>
<gene>
    <name evidence="10" type="ORF">BECKLPF1236B_GA0070989_13132</name>
</gene>
<dbReference type="AlphaFoldDB" id="A0A450WZT5"/>
<dbReference type="PANTHER" id="PTHR43343">
    <property type="entry name" value="PEPTIDASE S12"/>
    <property type="match status" value="1"/>
</dbReference>
<dbReference type="Pfam" id="PF13365">
    <property type="entry name" value="Trypsin_2"/>
    <property type="match status" value="1"/>
</dbReference>
<feature type="active site" description="Charge relay system" evidence="7">
    <location>
        <position position="169"/>
    </location>
</feature>
<evidence type="ECO:0000259" key="9">
    <source>
        <dbReference type="SMART" id="SM00228"/>
    </source>
</evidence>
<feature type="binding site" evidence="8">
    <location>
        <begin position="241"/>
        <end position="243"/>
    </location>
    <ligand>
        <name>substrate</name>
    </ligand>
</feature>
<evidence type="ECO:0000256" key="1">
    <source>
        <dbReference type="ARBA" id="ARBA00010541"/>
    </source>
</evidence>
<feature type="binding site" evidence="8">
    <location>
        <position position="169"/>
    </location>
    <ligand>
        <name>substrate</name>
    </ligand>
</feature>
<dbReference type="SUPFAM" id="SSF50156">
    <property type="entry name" value="PDZ domain-like"/>
    <property type="match status" value="1"/>
</dbReference>
<evidence type="ECO:0000256" key="4">
    <source>
        <dbReference type="ARBA" id="ARBA00022737"/>
    </source>
</evidence>
<reference evidence="10" key="1">
    <citation type="submission" date="2019-02" db="EMBL/GenBank/DDBJ databases">
        <authorList>
            <person name="Gruber-Vodicka R. H."/>
            <person name="Seah K. B. B."/>
        </authorList>
    </citation>
    <scope>NUCLEOTIDE SEQUENCE</scope>
    <source>
        <strain evidence="10">BECK_S313</strain>
    </source>
</reference>
<evidence type="ECO:0000256" key="7">
    <source>
        <dbReference type="PIRSR" id="PIRSR611782-1"/>
    </source>
</evidence>
<keyword evidence="6" id="KW-0720">Serine protease</keyword>